<proteinExistence type="predicted"/>
<protein>
    <submittedName>
        <fullName evidence="2">Uncharacterized protein</fullName>
    </submittedName>
</protein>
<feature type="compositionally biased region" description="Basic and acidic residues" evidence="1">
    <location>
        <begin position="152"/>
        <end position="171"/>
    </location>
</feature>
<dbReference type="eggNOG" id="ENOG502ZPBK">
    <property type="taxonomic scope" value="Bacteria"/>
</dbReference>
<dbReference type="EMBL" id="ALJK01000172">
    <property type="protein sequence ID" value="EJN84100.1"/>
    <property type="molecule type" value="Genomic_DNA"/>
</dbReference>
<evidence type="ECO:0000256" key="1">
    <source>
        <dbReference type="SAM" id="MobiDB-lite"/>
    </source>
</evidence>
<evidence type="ECO:0000313" key="3">
    <source>
        <dbReference type="Proteomes" id="UP000007814"/>
    </source>
</evidence>
<dbReference type="Proteomes" id="UP000007814">
    <property type="component" value="Unassembled WGS sequence"/>
</dbReference>
<reference evidence="2 3" key="1">
    <citation type="submission" date="2012-07" db="EMBL/GenBank/DDBJ databases">
        <authorList>
            <person name="Durkin A.S."/>
            <person name="McCorrison J."/>
            <person name="Torralba M."/>
            <person name="Gillis M."/>
            <person name="Methe B."/>
            <person name="Sutton G."/>
            <person name="Nelson K.E."/>
        </authorList>
    </citation>
    <scope>NUCLEOTIDE SEQUENCE [LARGE SCALE GENOMIC DNA]</scope>
    <source>
        <strain evidence="3">ATCC 12104 / DSM 43013 / CCUG 2238 / JCM 8349 / NCTC 10301 / Howell 279</strain>
    </source>
</reference>
<sequence length="178" mass="18148">MDAHLVVGELGDAAHVTLVSAEGLAEEGINDCQARSQVVHAPAQGDDVGIVVLASQPGGLDRPGQGCAYPVNLVGGDLLPVATPSENDAEASGVGHHGFSTGQAESGIVVIWVVGVGSVVDDVVPLLPQMLDHGALELEAGVVGGDMDAHRQDCASREQRFAPGEHERRQDANGAEPG</sequence>
<comment type="caution">
    <text evidence="2">The sequence shown here is derived from an EMBL/GenBank/DDBJ whole genome shotgun (WGS) entry which is preliminary data.</text>
</comment>
<dbReference type="AlphaFoldDB" id="J2ZNJ2"/>
<accession>J2ZNJ2</accession>
<feature type="region of interest" description="Disordered" evidence="1">
    <location>
        <begin position="152"/>
        <end position="178"/>
    </location>
</feature>
<gene>
    <name evidence="2" type="ORF">HMPREF1129_1888</name>
</gene>
<organism evidence="2 3">
    <name type="scientific">Actinomyces naeslundii (strain ATCC 12104 / DSM 43013 / CCUG 2238 / JCM 8349 / NCTC 10301 / Howell 279)</name>
    <dbReference type="NCBI Taxonomy" id="1115803"/>
    <lineage>
        <taxon>Bacteria</taxon>
        <taxon>Bacillati</taxon>
        <taxon>Actinomycetota</taxon>
        <taxon>Actinomycetes</taxon>
        <taxon>Actinomycetales</taxon>
        <taxon>Actinomycetaceae</taxon>
        <taxon>Actinomyces</taxon>
    </lineage>
</organism>
<evidence type="ECO:0000313" key="2">
    <source>
        <dbReference type="EMBL" id="EJN84100.1"/>
    </source>
</evidence>
<dbReference type="PATRIC" id="fig|1115803.3.peg.2035"/>
<name>J2ZNJ2_ACTNH</name>